<evidence type="ECO:0000259" key="5">
    <source>
        <dbReference type="PROSITE" id="PS50865"/>
    </source>
</evidence>
<keyword evidence="7" id="KW-1185">Reference proteome</keyword>
<proteinExistence type="predicted"/>
<name>A0A4Y7SSJ8_COPMI</name>
<evidence type="ECO:0000256" key="4">
    <source>
        <dbReference type="PROSITE-ProRule" id="PRU00134"/>
    </source>
</evidence>
<dbReference type="Pfam" id="PF01753">
    <property type="entry name" value="zf-MYND"/>
    <property type="match status" value="1"/>
</dbReference>
<dbReference type="AlphaFoldDB" id="A0A4Y7SSJ8"/>
<keyword evidence="2 4" id="KW-0863">Zinc-finger</keyword>
<feature type="domain" description="MYND-type" evidence="5">
    <location>
        <begin position="455"/>
        <end position="503"/>
    </location>
</feature>
<dbReference type="Proteomes" id="UP000298030">
    <property type="component" value="Unassembled WGS sequence"/>
</dbReference>
<comment type="caution">
    <text evidence="6">The sequence shown here is derived from an EMBL/GenBank/DDBJ whole genome shotgun (WGS) entry which is preliminary data.</text>
</comment>
<gene>
    <name evidence="6" type="ORF">FA13DRAFT_1796876</name>
</gene>
<protein>
    <recommendedName>
        <fullName evidence="5">MYND-type domain-containing protein</fullName>
    </recommendedName>
</protein>
<evidence type="ECO:0000313" key="6">
    <source>
        <dbReference type="EMBL" id="TEB24846.1"/>
    </source>
</evidence>
<dbReference type="SUPFAM" id="SSF144232">
    <property type="entry name" value="HIT/MYND zinc finger-like"/>
    <property type="match status" value="1"/>
</dbReference>
<reference evidence="6 7" key="1">
    <citation type="journal article" date="2019" name="Nat. Ecol. Evol.">
        <title>Megaphylogeny resolves global patterns of mushroom evolution.</title>
        <authorList>
            <person name="Varga T."/>
            <person name="Krizsan K."/>
            <person name="Foldi C."/>
            <person name="Dima B."/>
            <person name="Sanchez-Garcia M."/>
            <person name="Sanchez-Ramirez S."/>
            <person name="Szollosi G.J."/>
            <person name="Szarkandi J.G."/>
            <person name="Papp V."/>
            <person name="Albert L."/>
            <person name="Andreopoulos W."/>
            <person name="Angelini C."/>
            <person name="Antonin V."/>
            <person name="Barry K.W."/>
            <person name="Bougher N.L."/>
            <person name="Buchanan P."/>
            <person name="Buyck B."/>
            <person name="Bense V."/>
            <person name="Catcheside P."/>
            <person name="Chovatia M."/>
            <person name="Cooper J."/>
            <person name="Damon W."/>
            <person name="Desjardin D."/>
            <person name="Finy P."/>
            <person name="Geml J."/>
            <person name="Haridas S."/>
            <person name="Hughes K."/>
            <person name="Justo A."/>
            <person name="Karasinski D."/>
            <person name="Kautmanova I."/>
            <person name="Kiss B."/>
            <person name="Kocsube S."/>
            <person name="Kotiranta H."/>
            <person name="LaButti K.M."/>
            <person name="Lechner B.E."/>
            <person name="Liimatainen K."/>
            <person name="Lipzen A."/>
            <person name="Lukacs Z."/>
            <person name="Mihaltcheva S."/>
            <person name="Morgado L.N."/>
            <person name="Niskanen T."/>
            <person name="Noordeloos M.E."/>
            <person name="Ohm R.A."/>
            <person name="Ortiz-Santana B."/>
            <person name="Ovrebo C."/>
            <person name="Racz N."/>
            <person name="Riley R."/>
            <person name="Savchenko A."/>
            <person name="Shiryaev A."/>
            <person name="Soop K."/>
            <person name="Spirin V."/>
            <person name="Szebenyi C."/>
            <person name="Tomsovsky M."/>
            <person name="Tulloss R.E."/>
            <person name="Uehling J."/>
            <person name="Grigoriev I.V."/>
            <person name="Vagvolgyi C."/>
            <person name="Papp T."/>
            <person name="Martin F.M."/>
            <person name="Miettinen O."/>
            <person name="Hibbett D.S."/>
            <person name="Nagy L.G."/>
        </authorList>
    </citation>
    <scope>NUCLEOTIDE SEQUENCE [LARGE SCALE GENOMIC DNA]</scope>
    <source>
        <strain evidence="6 7">FP101781</strain>
    </source>
</reference>
<dbReference type="PROSITE" id="PS50865">
    <property type="entry name" value="ZF_MYND_2"/>
    <property type="match status" value="1"/>
</dbReference>
<keyword evidence="1" id="KW-0479">Metal-binding</keyword>
<dbReference type="InterPro" id="IPR002893">
    <property type="entry name" value="Znf_MYND"/>
</dbReference>
<dbReference type="STRING" id="71717.A0A4Y7SSJ8"/>
<dbReference type="OrthoDB" id="3012144at2759"/>
<accession>A0A4Y7SSJ8</accession>
<dbReference type="Gene3D" id="6.10.140.2220">
    <property type="match status" value="1"/>
</dbReference>
<evidence type="ECO:0000313" key="7">
    <source>
        <dbReference type="Proteomes" id="UP000298030"/>
    </source>
</evidence>
<organism evidence="6 7">
    <name type="scientific">Coprinellus micaceus</name>
    <name type="common">Glistening ink-cap mushroom</name>
    <name type="synonym">Coprinus micaceus</name>
    <dbReference type="NCBI Taxonomy" id="71717"/>
    <lineage>
        <taxon>Eukaryota</taxon>
        <taxon>Fungi</taxon>
        <taxon>Dikarya</taxon>
        <taxon>Basidiomycota</taxon>
        <taxon>Agaricomycotina</taxon>
        <taxon>Agaricomycetes</taxon>
        <taxon>Agaricomycetidae</taxon>
        <taxon>Agaricales</taxon>
        <taxon>Agaricineae</taxon>
        <taxon>Psathyrellaceae</taxon>
        <taxon>Coprinellus</taxon>
    </lineage>
</organism>
<evidence type="ECO:0000256" key="2">
    <source>
        <dbReference type="ARBA" id="ARBA00022771"/>
    </source>
</evidence>
<dbReference type="EMBL" id="QPFP01000062">
    <property type="protein sequence ID" value="TEB24846.1"/>
    <property type="molecule type" value="Genomic_DNA"/>
</dbReference>
<keyword evidence="3" id="KW-0862">Zinc</keyword>
<evidence type="ECO:0000256" key="3">
    <source>
        <dbReference type="ARBA" id="ARBA00022833"/>
    </source>
</evidence>
<sequence length="657" mass="73894">MLRGGQLPFLPMYDPIVELIGTARRGDRVSVGKLAHILMQDIGNYTVDIFDALVSQLRPDVLTKVVQAFNEGRQLPAPLLFAKETGSMAISGVYMAPLGCAKHPGAKQATVSIIRGNLSTILTWILVDLGHRPGFVDTSKPVKAEEPSFVLHAGLLRGVMDLDPSLEEDILASPVAVDIALVLWSTLTHESKPLFLAQQRFRIHEAGCAIIDVVLRFVRITECDNPAPIIQRLSAASTPCDGATFVDRLIARGNLLISYAQAKQDTMNYLKILESCRAMLDINQALLLQHPQTIGAAISEATNNVVTYCNLLTPLARARVDGEVEHRFTERLSDLFNFVFSQWVLGSSNSFQRHLSDSLQPGRVVTAVCSILKNRLLSRPGMEKLYYLIKMVKDSFVFPVSANVVFRQVLTHGEWTLLQGQVLREPKVPFIEIRTEFLALSLDMKDSYQSIPRRFPICDNLAHHLTNPPMFINAKACSNCQSVTYCSKLCQTQDWAPRHQFECKPSRRVYLEQKQEERRYRQRMRAHHLAFTIRYFHNSLAGKYGPVIAANRDAPSPMVAFIDLKGFPFTPSVLTLEEYAREERLRVPTHLRRRFDEMVALAMEPEAADEPMAYRMVHSEVGFGRERVSIIGIVTRKDTIFWSGGGPRVMISMCCTR</sequence>
<dbReference type="GO" id="GO:0008270">
    <property type="term" value="F:zinc ion binding"/>
    <property type="evidence" value="ECO:0007669"/>
    <property type="project" value="UniProtKB-KW"/>
</dbReference>
<evidence type="ECO:0000256" key="1">
    <source>
        <dbReference type="ARBA" id="ARBA00022723"/>
    </source>
</evidence>